<gene>
    <name evidence="2" type="ORF">ES332_D04G141400v1</name>
</gene>
<evidence type="ECO:0000256" key="1">
    <source>
        <dbReference type="SAM" id="SignalP"/>
    </source>
</evidence>
<feature type="signal peptide" evidence="1">
    <location>
        <begin position="1"/>
        <end position="17"/>
    </location>
</feature>
<sequence>MFAIFFWCFHRSKFVFDLGCLEVSLLRHQNSSVKIERCKTLLQHLVSLRSAYFDRGKCSTTFIRA</sequence>
<dbReference type="AlphaFoldDB" id="A0A5D2LE96"/>
<accession>A0A5D2LE96</accession>
<feature type="chain" id="PRO_5022794121" description="Secreted protein" evidence="1">
    <location>
        <begin position="18"/>
        <end position="65"/>
    </location>
</feature>
<evidence type="ECO:0000313" key="2">
    <source>
        <dbReference type="EMBL" id="TYH77260.1"/>
    </source>
</evidence>
<protein>
    <recommendedName>
        <fullName evidence="4">Secreted protein</fullName>
    </recommendedName>
</protein>
<keyword evidence="3" id="KW-1185">Reference proteome</keyword>
<dbReference type="Proteomes" id="UP000322667">
    <property type="component" value="Chromosome D04"/>
</dbReference>
<dbReference type="EMBL" id="CM017626">
    <property type="protein sequence ID" value="TYH77260.1"/>
    <property type="molecule type" value="Genomic_DNA"/>
</dbReference>
<organism evidence="2 3">
    <name type="scientific">Gossypium tomentosum</name>
    <name type="common">Hawaiian cotton</name>
    <name type="synonym">Gossypium sandvicense</name>
    <dbReference type="NCBI Taxonomy" id="34277"/>
    <lineage>
        <taxon>Eukaryota</taxon>
        <taxon>Viridiplantae</taxon>
        <taxon>Streptophyta</taxon>
        <taxon>Embryophyta</taxon>
        <taxon>Tracheophyta</taxon>
        <taxon>Spermatophyta</taxon>
        <taxon>Magnoliopsida</taxon>
        <taxon>eudicotyledons</taxon>
        <taxon>Gunneridae</taxon>
        <taxon>Pentapetalae</taxon>
        <taxon>rosids</taxon>
        <taxon>malvids</taxon>
        <taxon>Malvales</taxon>
        <taxon>Malvaceae</taxon>
        <taxon>Malvoideae</taxon>
        <taxon>Gossypium</taxon>
    </lineage>
</organism>
<keyword evidence="1" id="KW-0732">Signal</keyword>
<reference evidence="2 3" key="1">
    <citation type="submission" date="2019-07" db="EMBL/GenBank/DDBJ databases">
        <title>WGS assembly of Gossypium tomentosum.</title>
        <authorList>
            <person name="Chen Z.J."/>
            <person name="Sreedasyam A."/>
            <person name="Ando A."/>
            <person name="Song Q."/>
            <person name="De L."/>
            <person name="Hulse-Kemp A."/>
            <person name="Ding M."/>
            <person name="Ye W."/>
            <person name="Kirkbride R."/>
            <person name="Jenkins J."/>
            <person name="Plott C."/>
            <person name="Lovell J."/>
            <person name="Lin Y.-M."/>
            <person name="Vaughn R."/>
            <person name="Liu B."/>
            <person name="Li W."/>
            <person name="Simpson S."/>
            <person name="Scheffler B."/>
            <person name="Saski C."/>
            <person name="Grover C."/>
            <person name="Hu G."/>
            <person name="Conover J."/>
            <person name="Carlson J."/>
            <person name="Shu S."/>
            <person name="Boston L."/>
            <person name="Williams M."/>
            <person name="Peterson D."/>
            <person name="Mcgee K."/>
            <person name="Jones D."/>
            <person name="Wendel J."/>
            <person name="Stelly D."/>
            <person name="Grimwood J."/>
            <person name="Schmutz J."/>
        </authorList>
    </citation>
    <scope>NUCLEOTIDE SEQUENCE [LARGE SCALE GENOMIC DNA]</scope>
    <source>
        <strain evidence="2">7179.01</strain>
    </source>
</reference>
<name>A0A5D2LE96_GOSTO</name>
<proteinExistence type="predicted"/>
<evidence type="ECO:0008006" key="4">
    <source>
        <dbReference type="Google" id="ProtNLM"/>
    </source>
</evidence>
<evidence type="ECO:0000313" key="3">
    <source>
        <dbReference type="Proteomes" id="UP000322667"/>
    </source>
</evidence>